<dbReference type="RefSeq" id="WP_379029953.1">
    <property type="nucleotide sequence ID" value="NZ_JBHTLN010000001.1"/>
</dbReference>
<feature type="domain" description="Glucose-methanol-choline oxidoreductase C-terminal" evidence="6">
    <location>
        <begin position="415"/>
        <end position="536"/>
    </location>
</feature>
<dbReference type="InterPro" id="IPR036188">
    <property type="entry name" value="FAD/NAD-bd_sf"/>
</dbReference>
<sequence>MIGYLKDADKLALESFPVCIVGAGAAGISLAAKLSRLGKRVLLIEGGGWNETPEILDAYVGKATSPHPQTTEFRYQRFGGTTHLWGGRCVPFDSHDFQQRDHVPESGWPAGAEDIASYYPEALEFCDAGNNDFAISAFGPKTKPIFSEITYLTPDLNEYIERYSLPTDFGKKFRQELTASKNVHVLLETRCISLNCLPDQPDKIASITLHDGNQSFTLKVNEVVLAGGCIDVTRLMLISRQKNPALSYLDASLGKYYACHYDLIFGALRFQGEKPVFDFQKTLEGVYARRKLQFSPQFQAQHGLLNAAFRLHFPAYADPSHGSGVLSTIYLAKSILKPEYQTILNHGTSQPDQNRQLLKHVRNVFLDIGSVVAFTYQWLFKIKLAKRKVPYTLIANRNGTYPLEFNSEQVQDINNRIELLDEVDRFGMPRVSVHWKLTGLDIASGIKYFNLLKELFERTKSCRLEFDQNELEKSMKNALPVGGHHMGTTRMGNNPSESVVDANCKVHGISNLHIASSSVFTTNSHANPTLTIVALALRLADHLNRSAVCSKGVNNEGVTKS</sequence>
<dbReference type="PANTHER" id="PTHR42784:SF1">
    <property type="entry name" value="PYRANOSE 2-OXIDASE"/>
    <property type="match status" value="1"/>
</dbReference>
<dbReference type="InterPro" id="IPR007867">
    <property type="entry name" value="GMC_OxRtase_C"/>
</dbReference>
<dbReference type="Gene3D" id="3.50.50.60">
    <property type="entry name" value="FAD/NAD(P)-binding domain"/>
    <property type="match status" value="2"/>
</dbReference>
<name>A0ABW3P7M2_9PROT</name>
<evidence type="ECO:0000256" key="4">
    <source>
        <dbReference type="ARBA" id="ARBA00022827"/>
    </source>
</evidence>
<keyword evidence="3" id="KW-0285">Flavoprotein</keyword>
<evidence type="ECO:0000313" key="8">
    <source>
        <dbReference type="Proteomes" id="UP001597206"/>
    </source>
</evidence>
<comment type="caution">
    <text evidence="7">The sequence shown here is derived from an EMBL/GenBank/DDBJ whole genome shotgun (WGS) entry which is preliminary data.</text>
</comment>
<dbReference type="Pfam" id="PF05199">
    <property type="entry name" value="GMC_oxred_C"/>
    <property type="match status" value="1"/>
</dbReference>
<keyword evidence="4" id="KW-0274">FAD</keyword>
<keyword evidence="5" id="KW-0560">Oxidoreductase</keyword>
<comment type="similarity">
    <text evidence="2">Belongs to the GMC oxidoreductase family.</text>
</comment>
<evidence type="ECO:0000259" key="6">
    <source>
        <dbReference type="Pfam" id="PF05199"/>
    </source>
</evidence>
<accession>A0ABW3P7M2</accession>
<evidence type="ECO:0000256" key="3">
    <source>
        <dbReference type="ARBA" id="ARBA00022630"/>
    </source>
</evidence>
<dbReference type="Proteomes" id="UP001597206">
    <property type="component" value="Unassembled WGS sequence"/>
</dbReference>
<evidence type="ECO:0000256" key="2">
    <source>
        <dbReference type="ARBA" id="ARBA00010790"/>
    </source>
</evidence>
<gene>
    <name evidence="7" type="ORF">ACFQ2T_02340</name>
</gene>
<evidence type="ECO:0000313" key="7">
    <source>
        <dbReference type="EMBL" id="MFD1121327.1"/>
    </source>
</evidence>
<comment type="cofactor">
    <cofactor evidence="1">
        <name>FAD</name>
        <dbReference type="ChEBI" id="CHEBI:57692"/>
    </cofactor>
</comment>
<dbReference type="EMBL" id="JBHTLN010000001">
    <property type="protein sequence ID" value="MFD1121327.1"/>
    <property type="molecule type" value="Genomic_DNA"/>
</dbReference>
<reference evidence="8" key="1">
    <citation type="journal article" date="2019" name="Int. J. Syst. Evol. Microbiol.">
        <title>The Global Catalogue of Microorganisms (GCM) 10K type strain sequencing project: providing services to taxonomists for standard genome sequencing and annotation.</title>
        <authorList>
            <consortium name="The Broad Institute Genomics Platform"/>
            <consortium name="The Broad Institute Genome Sequencing Center for Infectious Disease"/>
            <person name="Wu L."/>
            <person name="Ma J."/>
        </authorList>
    </citation>
    <scope>NUCLEOTIDE SEQUENCE [LARGE SCALE GENOMIC DNA]</scope>
    <source>
        <strain evidence="8">CCUG 58411</strain>
    </source>
</reference>
<keyword evidence="8" id="KW-1185">Reference proteome</keyword>
<dbReference type="SUPFAM" id="SSF51905">
    <property type="entry name" value="FAD/NAD(P)-binding domain"/>
    <property type="match status" value="1"/>
</dbReference>
<organism evidence="7 8">
    <name type="scientific">Methylophilus flavus</name>
    <dbReference type="NCBI Taxonomy" id="640084"/>
    <lineage>
        <taxon>Bacteria</taxon>
        <taxon>Pseudomonadati</taxon>
        <taxon>Pseudomonadota</taxon>
        <taxon>Betaproteobacteria</taxon>
        <taxon>Nitrosomonadales</taxon>
        <taxon>Methylophilaceae</taxon>
        <taxon>Methylophilus</taxon>
    </lineage>
</organism>
<proteinExistence type="inferred from homology"/>
<protein>
    <submittedName>
        <fullName evidence="7">GMC oxidoreductase</fullName>
    </submittedName>
</protein>
<evidence type="ECO:0000256" key="1">
    <source>
        <dbReference type="ARBA" id="ARBA00001974"/>
    </source>
</evidence>
<dbReference type="InterPro" id="IPR051473">
    <property type="entry name" value="P2Ox-like"/>
</dbReference>
<dbReference type="PANTHER" id="PTHR42784">
    <property type="entry name" value="PYRANOSE 2-OXIDASE"/>
    <property type="match status" value="1"/>
</dbReference>
<evidence type="ECO:0000256" key="5">
    <source>
        <dbReference type="ARBA" id="ARBA00023002"/>
    </source>
</evidence>